<protein>
    <submittedName>
        <fullName evidence="1">Uncharacterized protein</fullName>
    </submittedName>
</protein>
<organism evidence="1 2">
    <name type="scientific">Parelaphostrongylus tenuis</name>
    <name type="common">Meningeal worm</name>
    <dbReference type="NCBI Taxonomy" id="148309"/>
    <lineage>
        <taxon>Eukaryota</taxon>
        <taxon>Metazoa</taxon>
        <taxon>Ecdysozoa</taxon>
        <taxon>Nematoda</taxon>
        <taxon>Chromadorea</taxon>
        <taxon>Rhabditida</taxon>
        <taxon>Rhabditina</taxon>
        <taxon>Rhabditomorpha</taxon>
        <taxon>Strongyloidea</taxon>
        <taxon>Metastrongylidae</taxon>
        <taxon>Parelaphostrongylus</taxon>
    </lineage>
</organism>
<gene>
    <name evidence="1" type="ORF">KIN20_029117</name>
</gene>
<name>A0AAD5WF98_PARTN</name>
<proteinExistence type="predicted"/>
<evidence type="ECO:0000313" key="1">
    <source>
        <dbReference type="EMBL" id="KAJ1368060.1"/>
    </source>
</evidence>
<comment type="caution">
    <text evidence="1">The sequence shown here is derived from an EMBL/GenBank/DDBJ whole genome shotgun (WGS) entry which is preliminary data.</text>
</comment>
<reference evidence="1" key="1">
    <citation type="submission" date="2021-06" db="EMBL/GenBank/DDBJ databases">
        <title>Parelaphostrongylus tenuis whole genome reference sequence.</title>
        <authorList>
            <person name="Garwood T.J."/>
            <person name="Larsen P.A."/>
            <person name="Fountain-Jones N.M."/>
            <person name="Garbe J.R."/>
            <person name="Macchietto M.G."/>
            <person name="Kania S.A."/>
            <person name="Gerhold R.W."/>
            <person name="Richards J.E."/>
            <person name="Wolf T.M."/>
        </authorList>
    </citation>
    <scope>NUCLEOTIDE SEQUENCE</scope>
    <source>
        <strain evidence="1">MNPRO001-30</strain>
        <tissue evidence="1">Meninges</tissue>
    </source>
</reference>
<dbReference type="AlphaFoldDB" id="A0AAD5WF98"/>
<dbReference type="Proteomes" id="UP001196413">
    <property type="component" value="Unassembled WGS sequence"/>
</dbReference>
<keyword evidence="2" id="KW-1185">Reference proteome</keyword>
<sequence length="74" mass="8325">MGLPSDEDPLCAIEKNGGVAGATRVTQRSNGTSNITERKKFGEQFSSHSESRRCLYIDHDKLESSFHLRFRNPN</sequence>
<dbReference type="EMBL" id="JAHQIW010006077">
    <property type="protein sequence ID" value="KAJ1368060.1"/>
    <property type="molecule type" value="Genomic_DNA"/>
</dbReference>
<evidence type="ECO:0000313" key="2">
    <source>
        <dbReference type="Proteomes" id="UP001196413"/>
    </source>
</evidence>
<accession>A0AAD5WF98</accession>